<feature type="transmembrane region" description="Helical" evidence="5">
    <location>
        <begin position="135"/>
        <end position="154"/>
    </location>
</feature>
<dbReference type="OrthoDB" id="7828645at2"/>
<keyword evidence="2 5" id="KW-0812">Transmembrane</keyword>
<name>A0A1Q8ZKB3_9HYPH</name>
<dbReference type="GO" id="GO:0016020">
    <property type="term" value="C:membrane"/>
    <property type="evidence" value="ECO:0007669"/>
    <property type="project" value="UniProtKB-SubCell"/>
</dbReference>
<dbReference type="EMBL" id="MKIM01000033">
    <property type="protein sequence ID" value="OLP42336.1"/>
    <property type="molecule type" value="Genomic_DNA"/>
</dbReference>
<dbReference type="Pfam" id="PF07298">
    <property type="entry name" value="NnrU"/>
    <property type="match status" value="1"/>
</dbReference>
<dbReference type="STRING" id="1867956.BJF95_12885"/>
<feature type="transmembrane region" description="Helical" evidence="5">
    <location>
        <begin position="6"/>
        <end position="23"/>
    </location>
</feature>
<evidence type="ECO:0000256" key="1">
    <source>
        <dbReference type="ARBA" id="ARBA00004141"/>
    </source>
</evidence>
<dbReference type="AlphaFoldDB" id="A0A1Q8ZKB3"/>
<keyword evidence="4 5" id="KW-0472">Membrane</keyword>
<protein>
    <submittedName>
        <fullName evidence="7">NnrU family protein</fullName>
    </submittedName>
</protein>
<feature type="domain" description="NnrU" evidence="6">
    <location>
        <begin position="4"/>
        <end position="221"/>
    </location>
</feature>
<keyword evidence="3 5" id="KW-1133">Transmembrane helix</keyword>
<feature type="transmembrane region" description="Helical" evidence="5">
    <location>
        <begin position="192"/>
        <end position="212"/>
    </location>
</feature>
<evidence type="ECO:0000256" key="4">
    <source>
        <dbReference type="ARBA" id="ARBA00023136"/>
    </source>
</evidence>
<sequence>MANFILAFFFFLFTHSLPSFARLRQHLIDRLGRSGYMIGYSLLSLASLAWLFYAFATSEDVALWMDHPWQAWVTFLCAPIGIFLVICGLLSPNPASISFRPSGRVGAIVSITRHPVLWGFFLLFFGHIFPNGELAALILFGGFSAFSLMGIVILERRGRRRLGARWSEITSATSIIPFAAMCAGRAHPRADGVMLLSLLATALITGLLLFAFHEVLFGVDPLLLALYGV</sequence>
<feature type="transmembrane region" description="Helical" evidence="5">
    <location>
        <begin position="35"/>
        <end position="57"/>
    </location>
</feature>
<evidence type="ECO:0000256" key="3">
    <source>
        <dbReference type="ARBA" id="ARBA00022989"/>
    </source>
</evidence>
<dbReference type="RefSeq" id="WP_075641808.1">
    <property type="nucleotide sequence ID" value="NZ_MKIM01000033.1"/>
</dbReference>
<organism evidence="7 8">
    <name type="scientific">Rhizobium oryziradicis</name>
    <dbReference type="NCBI Taxonomy" id="1867956"/>
    <lineage>
        <taxon>Bacteria</taxon>
        <taxon>Pseudomonadati</taxon>
        <taxon>Pseudomonadota</taxon>
        <taxon>Alphaproteobacteria</taxon>
        <taxon>Hyphomicrobiales</taxon>
        <taxon>Rhizobiaceae</taxon>
        <taxon>Rhizobium/Agrobacterium group</taxon>
        <taxon>Rhizobium</taxon>
    </lineage>
</organism>
<keyword evidence="8" id="KW-1185">Reference proteome</keyword>
<evidence type="ECO:0000259" key="6">
    <source>
        <dbReference type="Pfam" id="PF07298"/>
    </source>
</evidence>
<dbReference type="Proteomes" id="UP000186894">
    <property type="component" value="Unassembled WGS sequence"/>
</dbReference>
<gene>
    <name evidence="7" type="ORF">BJF95_12885</name>
</gene>
<evidence type="ECO:0000313" key="7">
    <source>
        <dbReference type="EMBL" id="OLP42336.1"/>
    </source>
</evidence>
<evidence type="ECO:0000256" key="5">
    <source>
        <dbReference type="SAM" id="Phobius"/>
    </source>
</evidence>
<comment type="caution">
    <text evidence="7">The sequence shown here is derived from an EMBL/GenBank/DDBJ whole genome shotgun (WGS) entry which is preliminary data.</text>
</comment>
<feature type="transmembrane region" description="Helical" evidence="5">
    <location>
        <begin position="69"/>
        <end position="90"/>
    </location>
</feature>
<evidence type="ECO:0000256" key="2">
    <source>
        <dbReference type="ARBA" id="ARBA00022692"/>
    </source>
</evidence>
<comment type="subcellular location">
    <subcellularLocation>
        <location evidence="1">Membrane</location>
        <topology evidence="1">Multi-pass membrane protein</topology>
    </subcellularLocation>
</comment>
<dbReference type="InterPro" id="IPR009915">
    <property type="entry name" value="NnrU_dom"/>
</dbReference>
<reference evidence="7 8" key="1">
    <citation type="submission" date="2016-09" db="EMBL/GenBank/DDBJ databases">
        <title>Rhizobium oryziradicis sp. nov., isolated from the root of rice.</title>
        <authorList>
            <person name="Zhao J."/>
            <person name="Zhang X."/>
        </authorList>
    </citation>
    <scope>NUCLEOTIDE SEQUENCE [LARGE SCALE GENOMIC DNA]</scope>
    <source>
        <strain evidence="7 8">N19</strain>
    </source>
</reference>
<evidence type="ECO:0000313" key="8">
    <source>
        <dbReference type="Proteomes" id="UP000186894"/>
    </source>
</evidence>
<feature type="transmembrane region" description="Helical" evidence="5">
    <location>
        <begin position="111"/>
        <end position="129"/>
    </location>
</feature>
<accession>A0A1Q8ZKB3</accession>
<proteinExistence type="predicted"/>